<dbReference type="PATRIC" id="fig|1502723.3.peg.6248"/>
<organism evidence="2 3">
    <name type="scientific">Frankia torreyi</name>
    <dbReference type="NCBI Taxonomy" id="1856"/>
    <lineage>
        <taxon>Bacteria</taxon>
        <taxon>Bacillati</taxon>
        <taxon>Actinomycetota</taxon>
        <taxon>Actinomycetes</taxon>
        <taxon>Frankiales</taxon>
        <taxon>Frankiaceae</taxon>
        <taxon>Frankia</taxon>
    </lineage>
</organism>
<reference evidence="3" key="1">
    <citation type="submission" date="2015-02" db="EMBL/GenBank/DDBJ databases">
        <title>Draft Genome of Frankia sp. CpI1-S.</title>
        <authorList>
            <person name="Oshone R.T."/>
            <person name="Ngom M."/>
            <person name="Ghodhbane-Gtari F."/>
            <person name="Gtari M."/>
            <person name="Morris K."/>
            <person name="Thomas K."/>
            <person name="Sen A."/>
            <person name="Tisa L.S."/>
        </authorList>
    </citation>
    <scope>NUCLEOTIDE SEQUENCE [LARGE SCALE GENOMIC DNA]</scope>
    <source>
        <strain evidence="3">CpI1-S</strain>
    </source>
</reference>
<feature type="compositionally biased region" description="Low complexity" evidence="1">
    <location>
        <begin position="37"/>
        <end position="57"/>
    </location>
</feature>
<evidence type="ECO:0000313" key="2">
    <source>
        <dbReference type="EMBL" id="KJE20087.1"/>
    </source>
</evidence>
<gene>
    <name evidence="2" type="ORF">FF36_05636</name>
</gene>
<dbReference type="AlphaFoldDB" id="A0A0D8B9M8"/>
<name>A0A0D8B9M8_9ACTN</name>
<evidence type="ECO:0000256" key="1">
    <source>
        <dbReference type="SAM" id="MobiDB-lite"/>
    </source>
</evidence>
<proteinExistence type="predicted"/>
<keyword evidence="3" id="KW-1185">Reference proteome</keyword>
<dbReference type="EMBL" id="JYFN01000072">
    <property type="protein sequence ID" value="KJE20087.1"/>
    <property type="molecule type" value="Genomic_DNA"/>
</dbReference>
<dbReference type="Proteomes" id="UP000032545">
    <property type="component" value="Unassembled WGS sequence"/>
</dbReference>
<sequence length="57" mass="5843">MTRAIHDAGWSARNIDIPGERLVFVRNRGQTPGQSGAGARLAATAATAVPDAADAGR</sequence>
<feature type="region of interest" description="Disordered" evidence="1">
    <location>
        <begin position="28"/>
        <end position="57"/>
    </location>
</feature>
<evidence type="ECO:0000313" key="3">
    <source>
        <dbReference type="Proteomes" id="UP000032545"/>
    </source>
</evidence>
<accession>A0A0D8B9M8</accession>
<reference evidence="2 3" key="2">
    <citation type="journal article" date="2016" name="Genome Announc.">
        <title>Permanent Draft Genome Sequences for Two Variants of Frankia sp. Strain CpI1, the First Frankia Strain Isolated from Root Nodules of Comptonia peregrina.</title>
        <authorList>
            <person name="Oshone R."/>
            <person name="Hurst S.G.IV."/>
            <person name="Abebe-Akele F."/>
            <person name="Simpson S."/>
            <person name="Morris K."/>
            <person name="Thomas W.K."/>
            <person name="Tisa L.S."/>
        </authorList>
    </citation>
    <scope>NUCLEOTIDE SEQUENCE [LARGE SCALE GENOMIC DNA]</scope>
    <source>
        <strain evidence="3">CpI1-S</strain>
    </source>
</reference>
<protein>
    <submittedName>
        <fullName evidence="2">Uncharacterized protein</fullName>
    </submittedName>
</protein>
<comment type="caution">
    <text evidence="2">The sequence shown here is derived from an EMBL/GenBank/DDBJ whole genome shotgun (WGS) entry which is preliminary data.</text>
</comment>